<dbReference type="PANTHER" id="PTHR30629">
    <property type="entry name" value="PROPHAGE INTEGRASE"/>
    <property type="match status" value="1"/>
</dbReference>
<dbReference type="OrthoDB" id="9784724at2"/>
<keyword evidence="3" id="KW-0238">DNA-binding</keyword>
<geneLocation type="plasmid" evidence="5">
    <name>unnamed1</name>
</geneLocation>
<dbReference type="RefSeq" id="WP_099514062.1">
    <property type="nucleotide sequence ID" value="NZ_CP016617.1"/>
</dbReference>
<keyword evidence="5" id="KW-0614">Plasmid</keyword>
<comment type="similarity">
    <text evidence="1">Belongs to the 'phage' integrase family.</text>
</comment>
<dbReference type="KEGG" id="moc:BB934_32695"/>
<organism evidence="5">
    <name type="scientific">Microvirga ossetica</name>
    <dbReference type="NCBI Taxonomy" id="1882682"/>
    <lineage>
        <taxon>Bacteria</taxon>
        <taxon>Pseudomonadati</taxon>
        <taxon>Pseudomonadota</taxon>
        <taxon>Alphaproteobacteria</taxon>
        <taxon>Hyphomicrobiales</taxon>
        <taxon>Methylobacteriaceae</taxon>
        <taxon>Microvirga</taxon>
    </lineage>
</organism>
<dbReference type="PANTHER" id="PTHR30629:SF2">
    <property type="entry name" value="PROPHAGE INTEGRASE INTS-RELATED"/>
    <property type="match status" value="1"/>
</dbReference>
<gene>
    <name evidence="5" type="ORF">BB934_32695</name>
</gene>
<dbReference type="InterPro" id="IPR050808">
    <property type="entry name" value="Phage_Integrase"/>
</dbReference>
<evidence type="ECO:0000256" key="2">
    <source>
        <dbReference type="ARBA" id="ARBA00022908"/>
    </source>
</evidence>
<dbReference type="Gene3D" id="1.10.443.10">
    <property type="entry name" value="Intergrase catalytic core"/>
    <property type="match status" value="1"/>
</dbReference>
<dbReference type="GO" id="GO:0015074">
    <property type="term" value="P:DNA integration"/>
    <property type="evidence" value="ECO:0007669"/>
    <property type="project" value="UniProtKB-KW"/>
</dbReference>
<dbReference type="GO" id="GO:0006310">
    <property type="term" value="P:DNA recombination"/>
    <property type="evidence" value="ECO:0007669"/>
    <property type="project" value="UniProtKB-KW"/>
</dbReference>
<proteinExistence type="inferred from homology"/>
<evidence type="ECO:0000313" key="5">
    <source>
        <dbReference type="EMBL" id="ANY82978.1"/>
    </source>
</evidence>
<dbReference type="Gene3D" id="1.10.150.130">
    <property type="match status" value="1"/>
</dbReference>
<dbReference type="InterPro" id="IPR013762">
    <property type="entry name" value="Integrase-like_cat_sf"/>
</dbReference>
<keyword evidence="4" id="KW-0233">DNA recombination</keyword>
<dbReference type="InterPro" id="IPR010998">
    <property type="entry name" value="Integrase_recombinase_N"/>
</dbReference>
<dbReference type="AlphaFoldDB" id="A0A1B2ESM9"/>
<evidence type="ECO:0000256" key="4">
    <source>
        <dbReference type="ARBA" id="ARBA00023172"/>
    </source>
</evidence>
<evidence type="ECO:0000256" key="1">
    <source>
        <dbReference type="ARBA" id="ARBA00008857"/>
    </source>
</evidence>
<evidence type="ECO:0008006" key="6">
    <source>
        <dbReference type="Google" id="ProtNLM"/>
    </source>
</evidence>
<dbReference type="InterPro" id="IPR011010">
    <property type="entry name" value="DNA_brk_join_enz"/>
</dbReference>
<accession>A0A1B2ESM9</accession>
<dbReference type="EMBL" id="CP016617">
    <property type="protein sequence ID" value="ANY82978.1"/>
    <property type="molecule type" value="Genomic_DNA"/>
</dbReference>
<keyword evidence="2" id="KW-0229">DNA integration</keyword>
<name>A0A1B2ESM9_9HYPH</name>
<protein>
    <recommendedName>
        <fullName evidence="6">Integrase</fullName>
    </recommendedName>
</protein>
<reference evidence="5" key="1">
    <citation type="submission" date="2016-07" db="EMBL/GenBank/DDBJ databases">
        <title>Microvirga ossetica sp. nov. a new species of rhizobia isolated from root nodules of the legume species Vicia alpestris Steven originated from North Ossetia region in the Caucasus.</title>
        <authorList>
            <person name="Safronova V.I."/>
            <person name="Kuznetsova I.G."/>
            <person name="Sazanova A.L."/>
            <person name="Belimov A."/>
            <person name="Andronov E."/>
            <person name="Osledkin Y.S."/>
            <person name="Onishchuk O.P."/>
            <person name="Kurchak O.N."/>
            <person name="Shaposhnikov A.I."/>
            <person name="Willems A."/>
            <person name="Tikhonovich I.A."/>
        </authorList>
    </citation>
    <scope>NUCLEOTIDE SEQUENCE [LARGE SCALE GENOMIC DNA]</scope>
    <source>
        <strain evidence="5">V5/3M</strain>
        <plasmid evidence="5">unnamed1</plasmid>
    </source>
</reference>
<sequence length="404" mass="45373">MNDQAKAGSYGRAALMIDHRSKVHRSMEDRFGALTDALLRGKGLVLERESRERVLQEVSKSLDQAASQLKKNADGDFSPDPRANRFPVYEKPFEKQSNSLAITALFKAWEKEALQLKRASATPNRYRSVFANLRAFVGHDDARAVTTEDIIRFKDARLAEGISGKTLKDADLAALKSIFGWAVENRLLRSNPAADVTIRVSKQKVERERGFNDEESLTILKTALTYSKAGKESAALACAKKWVPWLCAFTGARVTEITSLQRESFKTISGVPLVRIMGTKTGEYRDVPLHPQLVEIGLLQFVEASHTGPLFYNEKDQRGRGAQSQSEKLAKWVRKLGIVDPRIQPNHGWRHRFTTLARAVRMDHEKREYILGHTLPGLGSTYGDMRGLVEEINKLPTYNMPSSH</sequence>
<dbReference type="SUPFAM" id="SSF56349">
    <property type="entry name" value="DNA breaking-rejoining enzymes"/>
    <property type="match status" value="1"/>
</dbReference>
<evidence type="ECO:0000256" key="3">
    <source>
        <dbReference type="ARBA" id="ARBA00023125"/>
    </source>
</evidence>
<dbReference type="GO" id="GO:0003677">
    <property type="term" value="F:DNA binding"/>
    <property type="evidence" value="ECO:0007669"/>
    <property type="project" value="UniProtKB-KW"/>
</dbReference>